<evidence type="ECO:0000256" key="4">
    <source>
        <dbReference type="ARBA" id="ARBA00022525"/>
    </source>
</evidence>
<dbReference type="PANTHER" id="PTHR11315">
    <property type="entry name" value="PROTEASE FAMILY C26 GAMMA-GLUTAMYL HYDROLASE"/>
    <property type="match status" value="1"/>
</dbReference>
<dbReference type="GO" id="GO:0005773">
    <property type="term" value="C:vacuole"/>
    <property type="evidence" value="ECO:0007669"/>
    <property type="project" value="TreeGrafter"/>
</dbReference>
<dbReference type="InterPro" id="IPR011697">
    <property type="entry name" value="Peptidase_C26"/>
</dbReference>
<dbReference type="InterPro" id="IPR029062">
    <property type="entry name" value="Class_I_gatase-like"/>
</dbReference>
<evidence type="ECO:0000313" key="7">
    <source>
        <dbReference type="EMBL" id="QHS79031.1"/>
    </source>
</evidence>
<comment type="similarity">
    <text evidence="2">Belongs to the peptidase C26 family.</text>
</comment>
<evidence type="ECO:0000256" key="2">
    <source>
        <dbReference type="ARBA" id="ARBA00011083"/>
    </source>
</evidence>
<proteinExistence type="inferred from homology"/>
<dbReference type="EMBL" id="MN740625">
    <property type="protein sequence ID" value="QHS79031.1"/>
    <property type="molecule type" value="Genomic_DNA"/>
</dbReference>
<evidence type="ECO:0000256" key="6">
    <source>
        <dbReference type="ARBA" id="ARBA00022801"/>
    </source>
</evidence>
<evidence type="ECO:0000256" key="1">
    <source>
        <dbReference type="ARBA" id="ARBA00004239"/>
    </source>
</evidence>
<dbReference type="EC" id="3.4.19.9" evidence="3"/>
<comment type="subcellular location">
    <subcellularLocation>
        <location evidence="1">Secreted</location>
        <location evidence="1">Extracellular space</location>
    </subcellularLocation>
</comment>
<keyword evidence="4" id="KW-0964">Secreted</keyword>
<dbReference type="PROSITE" id="PS51273">
    <property type="entry name" value="GATASE_TYPE_1"/>
    <property type="match status" value="1"/>
</dbReference>
<evidence type="ECO:0000256" key="3">
    <source>
        <dbReference type="ARBA" id="ARBA00012886"/>
    </source>
</evidence>
<name>A0A6C0AI64_9ZZZZ</name>
<dbReference type="AlphaFoldDB" id="A0A6C0AI64"/>
<organism evidence="7">
    <name type="scientific">viral metagenome</name>
    <dbReference type="NCBI Taxonomy" id="1070528"/>
    <lineage>
        <taxon>unclassified sequences</taxon>
        <taxon>metagenomes</taxon>
        <taxon>organismal metagenomes</taxon>
    </lineage>
</organism>
<dbReference type="PANTHER" id="PTHR11315:SF0">
    <property type="entry name" value="FOLATE GAMMA-GLUTAMYL HYDROLASE"/>
    <property type="match status" value="1"/>
</dbReference>
<sequence>MKIGIIALPKHPKLENYIQWIESIGCTAVVIPYSITKTALHKLMDKIHGVVWTGGGIERERYSGNQRMTFLTTLQRCFLRAQEYNDHRRYFPIWGSCLGLEMLILLGKGVPLAQFFDHVQFHYRMSRDTITFLPDHSRLKEFFPLKLRNEMARTPCAQQHHSLGFDTKPVPGIRFVSVDNGFINMIEYVHYPFYGVQFHPEMPFSPFSGEITRQFGLFLLKECKKIEI</sequence>
<dbReference type="PROSITE" id="PS51275">
    <property type="entry name" value="PEPTIDASE_C26_GGH"/>
    <property type="match status" value="1"/>
</dbReference>
<evidence type="ECO:0000256" key="5">
    <source>
        <dbReference type="ARBA" id="ARBA00022729"/>
    </source>
</evidence>
<dbReference type="GO" id="GO:0034722">
    <property type="term" value="F:gamma-glutamyl-peptidase activity"/>
    <property type="evidence" value="ECO:0007669"/>
    <property type="project" value="UniProtKB-EC"/>
</dbReference>
<accession>A0A6C0AI64</accession>
<dbReference type="SUPFAM" id="SSF52317">
    <property type="entry name" value="Class I glutamine amidotransferase-like"/>
    <property type="match status" value="1"/>
</dbReference>
<dbReference type="InterPro" id="IPR015527">
    <property type="entry name" value="Pept_C26_g-glut_hydrolase"/>
</dbReference>
<keyword evidence="5" id="KW-0732">Signal</keyword>
<dbReference type="Pfam" id="PF07722">
    <property type="entry name" value="Peptidase_C26"/>
    <property type="match status" value="1"/>
</dbReference>
<reference evidence="7" key="1">
    <citation type="journal article" date="2020" name="Nature">
        <title>Giant virus diversity and host interactions through global metagenomics.</title>
        <authorList>
            <person name="Schulz F."/>
            <person name="Roux S."/>
            <person name="Paez-Espino D."/>
            <person name="Jungbluth S."/>
            <person name="Walsh D.A."/>
            <person name="Denef V.J."/>
            <person name="McMahon K.D."/>
            <person name="Konstantinidis K.T."/>
            <person name="Eloe-Fadrosh E.A."/>
            <person name="Kyrpides N.C."/>
            <person name="Woyke T."/>
        </authorList>
    </citation>
    <scope>NUCLEOTIDE SEQUENCE</scope>
    <source>
        <strain evidence="7">GVMAG-S-1035118-87</strain>
    </source>
</reference>
<keyword evidence="6" id="KW-0378">Hydrolase</keyword>
<protein>
    <recommendedName>
        <fullName evidence="3">folate gamma-glutamyl hydrolase</fullName>
        <ecNumber evidence="3">3.4.19.9</ecNumber>
    </recommendedName>
</protein>
<dbReference type="GO" id="GO:0046900">
    <property type="term" value="P:tetrahydrofolylpolyglutamate metabolic process"/>
    <property type="evidence" value="ECO:0007669"/>
    <property type="project" value="TreeGrafter"/>
</dbReference>
<dbReference type="Gene3D" id="3.40.50.880">
    <property type="match status" value="1"/>
</dbReference>
<dbReference type="GO" id="GO:0005576">
    <property type="term" value="C:extracellular region"/>
    <property type="evidence" value="ECO:0007669"/>
    <property type="project" value="UniProtKB-SubCell"/>
</dbReference>